<feature type="transmembrane region" description="Helical" evidence="6">
    <location>
        <begin position="822"/>
        <end position="840"/>
    </location>
</feature>
<dbReference type="RefSeq" id="XP_024695814.1">
    <property type="nucleotide sequence ID" value="XM_024838017.1"/>
</dbReference>
<feature type="transmembrane region" description="Helical" evidence="6">
    <location>
        <begin position="676"/>
        <end position="699"/>
    </location>
</feature>
<keyword evidence="6" id="KW-1133">Transmembrane helix</keyword>
<dbReference type="FunFam" id="1.10.230.10:FF:000013">
    <property type="entry name" value="Citrate synthase"/>
    <property type="match status" value="1"/>
</dbReference>
<evidence type="ECO:0000256" key="6">
    <source>
        <dbReference type="SAM" id="Phobius"/>
    </source>
</evidence>
<dbReference type="SUPFAM" id="SSF48256">
    <property type="entry name" value="Citrate synthase"/>
    <property type="match status" value="1"/>
</dbReference>
<dbReference type="InterPro" id="IPR035810">
    <property type="entry name" value="PEBP_euk"/>
</dbReference>
<dbReference type="PANTHER" id="PTHR11739:SF4">
    <property type="entry name" value="CITRATE SYNTHASE, PEROXISOMAL"/>
    <property type="match status" value="1"/>
</dbReference>
<dbReference type="GeneID" id="36545541"/>
<evidence type="ECO:0000313" key="9">
    <source>
        <dbReference type="Proteomes" id="UP000234254"/>
    </source>
</evidence>
<comment type="subcellular location">
    <subcellularLocation>
        <location evidence="1">Membrane</location>
        <topology evidence="1">Multi-pass membrane protein</topology>
    </subcellularLocation>
</comment>
<evidence type="ECO:0000256" key="5">
    <source>
        <dbReference type="SAM" id="MobiDB-lite"/>
    </source>
</evidence>
<organism evidence="8 9">
    <name type="scientific">Aspergillus campestris (strain IBT 28561)</name>
    <dbReference type="NCBI Taxonomy" id="1392248"/>
    <lineage>
        <taxon>Eukaryota</taxon>
        <taxon>Fungi</taxon>
        <taxon>Dikarya</taxon>
        <taxon>Ascomycota</taxon>
        <taxon>Pezizomycotina</taxon>
        <taxon>Eurotiomycetes</taxon>
        <taxon>Eurotiomycetidae</taxon>
        <taxon>Eurotiales</taxon>
        <taxon>Aspergillaceae</taxon>
        <taxon>Aspergillus</taxon>
        <taxon>Aspergillus subgen. Circumdati</taxon>
    </lineage>
</organism>
<dbReference type="InterPro" id="IPR036610">
    <property type="entry name" value="PEBP-like_sf"/>
</dbReference>
<comment type="similarity">
    <text evidence="2 4">Belongs to the citrate synthase family.</text>
</comment>
<keyword evidence="9" id="KW-1185">Reference proteome</keyword>
<dbReference type="PANTHER" id="PTHR11739">
    <property type="entry name" value="CITRATE SYNTHASE"/>
    <property type="match status" value="1"/>
</dbReference>
<dbReference type="OrthoDB" id="435022at2759"/>
<dbReference type="InterPro" id="IPR036259">
    <property type="entry name" value="MFS_trans_sf"/>
</dbReference>
<dbReference type="InterPro" id="IPR002020">
    <property type="entry name" value="Citrate_synthase"/>
</dbReference>
<keyword evidence="6" id="KW-0812">Transmembrane</keyword>
<dbReference type="PROSITE" id="PS50850">
    <property type="entry name" value="MFS"/>
    <property type="match status" value="1"/>
</dbReference>
<evidence type="ECO:0000259" key="7">
    <source>
        <dbReference type="PROSITE" id="PS50850"/>
    </source>
</evidence>
<dbReference type="Gene3D" id="1.20.1720.10">
    <property type="entry name" value="Multidrug resistance protein D"/>
    <property type="match status" value="1"/>
</dbReference>
<gene>
    <name evidence="8" type="ORF">P168DRAFT_295165</name>
</gene>
<dbReference type="InterPro" id="IPR008914">
    <property type="entry name" value="PEBP"/>
</dbReference>
<feature type="transmembrane region" description="Helical" evidence="6">
    <location>
        <begin position="782"/>
        <end position="810"/>
    </location>
</feature>
<comment type="caution">
    <text evidence="8">The sequence shown here is derived from an EMBL/GenBank/DDBJ whole genome shotgun (WGS) entry which is preliminary data.</text>
</comment>
<dbReference type="InterPro" id="IPR036969">
    <property type="entry name" value="Citrate_synthase_sf"/>
</dbReference>
<dbReference type="VEuPathDB" id="FungiDB:P168DRAFT_295165"/>
<dbReference type="GO" id="GO:0046912">
    <property type="term" value="F:acyltransferase activity, acyl groups converted into alkyl on transfer"/>
    <property type="evidence" value="ECO:0007669"/>
    <property type="project" value="InterPro"/>
</dbReference>
<dbReference type="GO" id="GO:0022857">
    <property type="term" value="F:transmembrane transporter activity"/>
    <property type="evidence" value="ECO:0007669"/>
    <property type="project" value="InterPro"/>
</dbReference>
<feature type="transmembrane region" description="Helical" evidence="6">
    <location>
        <begin position="753"/>
        <end position="776"/>
    </location>
</feature>
<dbReference type="Proteomes" id="UP000234254">
    <property type="component" value="Unassembled WGS sequence"/>
</dbReference>
<dbReference type="Gene3D" id="1.10.230.10">
    <property type="entry name" value="Cytochrome P450-Terp, domain 2"/>
    <property type="match status" value="1"/>
</dbReference>
<sequence>MSSGTLHIVDSRTSAKYQIPIKRNAVSALDLKRIRGPKDGGDRANHVSGGLRVHDPGLQNTAVVETAISFSDHDRGLLLFRGYSLEQLWHSDFEDMLHLLVWGTYPTRTAREGLRRELAQHMRSVPSTVQRTVESFPKTAPPLALLLAGLAACLAAIPETIPASTDANLYQGNPENVDRAIIRTVAQYAVIFGLVSSHRKGVPFTPPSADRSYCENIFTMAGMVDPSTCRPSPIHVSCFRRFAMLNADHGMALSVFSALVTASSLTDPLSCLMTAVASAYGPLHFGATESAQRALREIKSPDQVPTFIDEVKEGKRKLFGYGHRSYKGIDPRVRPIQSILQDLDPSSNPLLEIAERIERVASQDGYFLTRGLYPNADFYGNFVFTGMGFEPEIIPAAMLAQRIMGIMAHWREYMLTRGKLFRPLHLYTGDTGEKALPRFTSTMAPSPTTETTPLLPPSKSPYSTFTTAQKRLIILTAALASTFSPFSANIYYPALNSIAADLHVTISQVNLTITTYMICQALAPTLTGSLADQTGRRPAYLLCFIIYIAGNIALALQHSYIALLILRAVQSCGSSGTVALASAVAADVITSADRGTYMGIASLGNILAPSLGPILGGLLSQRRLSLPNPLASLRLLTHLPTSPLLLANGLVFASYYAVTAGLPAQLKDLYGLDDMAIGLSFIPAGVGSLASATLNGFIVDWKYCRAKARADMARSSTTPKTGRNHHRSSTSNNPKTKSFSNLQGEFDIEKVRLSIGTLMTVLAATAILTYAFLLSLHPPLPIILLLLFIISFFITAAYNIMNILLVDLYYSTPATAMAANNLVRCFLGAAATALVHPLVVRWGHRVTYAAVAGLIFAVVLPLLGATPALLPLPSEAITLQLRYPSTQWVTPGDTLLIPETHPLPIISTHGLDPESKYLLLFVDLDVIYGSLSTVVLHWYQPGMEASPIAEPGPDRYRAPGTVLQPPPPHRGVLVNRTSGAEYIAPQPPQGQNHHRYVYLLFRQPTAYTLPGCFAHIFPPTLEARVGFDVRQFVDVAGLDAPVAASYFFVERDEPVSGTPTVTVTATTTGTRSPPLTSPTTTWLRPAPCETATSARSLERMTEERLGPVVGCHVARAM</sequence>
<keyword evidence="6" id="KW-0472">Membrane</keyword>
<dbReference type="InterPro" id="IPR016143">
    <property type="entry name" value="Citrate_synth-like_sm_a-sub"/>
</dbReference>
<name>A0A2I1DBJ3_ASPC2</name>
<dbReference type="GO" id="GO:0006099">
    <property type="term" value="P:tricarboxylic acid cycle"/>
    <property type="evidence" value="ECO:0007669"/>
    <property type="project" value="TreeGrafter"/>
</dbReference>
<proteinExistence type="inferred from homology"/>
<feature type="transmembrane region" description="Helical" evidence="6">
    <location>
        <begin position="631"/>
        <end position="656"/>
    </location>
</feature>
<dbReference type="AlphaFoldDB" id="A0A2I1DBJ3"/>
<protein>
    <recommendedName>
        <fullName evidence="4">Citrate synthase</fullName>
    </recommendedName>
</protein>
<evidence type="ECO:0000313" key="8">
    <source>
        <dbReference type="EMBL" id="PKY07220.1"/>
    </source>
</evidence>
<dbReference type="Gene3D" id="1.10.580.10">
    <property type="entry name" value="Citrate Synthase, domain 1"/>
    <property type="match status" value="1"/>
</dbReference>
<dbReference type="Pfam" id="PF00285">
    <property type="entry name" value="Citrate_synt"/>
    <property type="match status" value="1"/>
</dbReference>
<dbReference type="PRINTS" id="PR00143">
    <property type="entry name" value="CITRTSNTHASE"/>
</dbReference>
<dbReference type="Pfam" id="PF01161">
    <property type="entry name" value="PBP"/>
    <property type="match status" value="1"/>
</dbReference>
<feature type="region of interest" description="Disordered" evidence="5">
    <location>
        <begin position="437"/>
        <end position="456"/>
    </location>
</feature>
<evidence type="ECO:0000256" key="4">
    <source>
        <dbReference type="RuleBase" id="RU000441"/>
    </source>
</evidence>
<dbReference type="GO" id="GO:0016020">
    <property type="term" value="C:membrane"/>
    <property type="evidence" value="ECO:0007669"/>
    <property type="project" value="UniProtKB-SubCell"/>
</dbReference>
<dbReference type="SUPFAM" id="SSF49777">
    <property type="entry name" value="PEBP-like"/>
    <property type="match status" value="1"/>
</dbReference>
<feature type="domain" description="Major facilitator superfamily (MFS) profile" evidence="7">
    <location>
        <begin position="473"/>
        <end position="876"/>
    </location>
</feature>
<dbReference type="Pfam" id="PF07690">
    <property type="entry name" value="MFS_1"/>
    <property type="match status" value="1"/>
</dbReference>
<reference evidence="8" key="1">
    <citation type="submission" date="2016-12" db="EMBL/GenBank/DDBJ databases">
        <title>The genomes of Aspergillus section Nigri reveals drivers in fungal speciation.</title>
        <authorList>
            <consortium name="DOE Joint Genome Institute"/>
            <person name="Vesth T.C."/>
            <person name="Nybo J."/>
            <person name="Theobald S."/>
            <person name="Brandl J."/>
            <person name="Frisvad J.C."/>
            <person name="Nielsen K.F."/>
            <person name="Lyhne E.K."/>
            <person name="Kogle M.E."/>
            <person name="Kuo A."/>
            <person name="Riley R."/>
            <person name="Clum A."/>
            <person name="Nolan M."/>
            <person name="Lipzen A."/>
            <person name="Salamov A."/>
            <person name="Henrissat B."/>
            <person name="Wiebenga A."/>
            <person name="De vries R.P."/>
            <person name="Grigoriev I.V."/>
            <person name="Mortensen U.H."/>
            <person name="Andersen M.R."/>
            <person name="Baker S.E."/>
        </authorList>
    </citation>
    <scope>NUCLEOTIDE SEQUENCE</scope>
    <source>
        <strain evidence="8">IBT 28561</strain>
    </source>
</reference>
<evidence type="ECO:0000256" key="1">
    <source>
        <dbReference type="ARBA" id="ARBA00004141"/>
    </source>
</evidence>
<keyword evidence="3 4" id="KW-0808">Transferase</keyword>
<dbReference type="SUPFAM" id="SSF103473">
    <property type="entry name" value="MFS general substrate transporter"/>
    <property type="match status" value="1"/>
</dbReference>
<feature type="transmembrane region" description="Helical" evidence="6">
    <location>
        <begin position="597"/>
        <end position="619"/>
    </location>
</feature>
<feature type="transmembrane region" description="Helical" evidence="6">
    <location>
        <begin position="846"/>
        <end position="872"/>
    </location>
</feature>
<feature type="transmembrane region" description="Helical" evidence="6">
    <location>
        <begin position="539"/>
        <end position="556"/>
    </location>
</feature>
<dbReference type="Gene3D" id="1.20.1250.20">
    <property type="entry name" value="MFS general substrate transporter like domains"/>
    <property type="match status" value="1"/>
</dbReference>
<feature type="region of interest" description="Disordered" evidence="5">
    <location>
        <begin position="714"/>
        <end position="738"/>
    </location>
</feature>
<evidence type="ECO:0000256" key="2">
    <source>
        <dbReference type="ARBA" id="ARBA00010566"/>
    </source>
</evidence>
<dbReference type="Gene3D" id="3.90.280.10">
    <property type="entry name" value="PEBP-like"/>
    <property type="match status" value="1"/>
</dbReference>
<accession>A0A2I1DBJ3</accession>
<dbReference type="InterPro" id="IPR020846">
    <property type="entry name" value="MFS_dom"/>
</dbReference>
<dbReference type="GO" id="GO:0005759">
    <property type="term" value="C:mitochondrial matrix"/>
    <property type="evidence" value="ECO:0007669"/>
    <property type="project" value="TreeGrafter"/>
</dbReference>
<dbReference type="InterPro" id="IPR016142">
    <property type="entry name" value="Citrate_synth-like_lrg_a-sub"/>
</dbReference>
<dbReference type="CDD" id="cd00866">
    <property type="entry name" value="PEBP_euk"/>
    <property type="match status" value="1"/>
</dbReference>
<feature type="compositionally biased region" description="Polar residues" evidence="5">
    <location>
        <begin position="729"/>
        <end position="738"/>
    </location>
</feature>
<evidence type="ECO:0000256" key="3">
    <source>
        <dbReference type="ARBA" id="ARBA00022679"/>
    </source>
</evidence>
<dbReference type="EMBL" id="MSFM01000002">
    <property type="protein sequence ID" value="PKY07220.1"/>
    <property type="molecule type" value="Genomic_DNA"/>
</dbReference>
<dbReference type="GO" id="GO:0005975">
    <property type="term" value="P:carbohydrate metabolic process"/>
    <property type="evidence" value="ECO:0007669"/>
    <property type="project" value="TreeGrafter"/>
</dbReference>
<dbReference type="InterPro" id="IPR011701">
    <property type="entry name" value="MFS"/>
</dbReference>